<feature type="region of interest" description="Disordered" evidence="1">
    <location>
        <begin position="133"/>
        <end position="298"/>
    </location>
</feature>
<accession>A0A175W5L6</accession>
<feature type="compositionally biased region" description="Low complexity" evidence="1">
    <location>
        <begin position="251"/>
        <end position="269"/>
    </location>
</feature>
<feature type="region of interest" description="Disordered" evidence="1">
    <location>
        <begin position="362"/>
        <end position="410"/>
    </location>
</feature>
<dbReference type="STRING" id="100816.A0A175W5L6"/>
<dbReference type="EMBL" id="LCTW02000103">
    <property type="protein sequence ID" value="KXX78933.1"/>
    <property type="molecule type" value="Genomic_DNA"/>
</dbReference>
<reference evidence="2 3" key="1">
    <citation type="journal article" date="2016" name="Genome Announc.">
        <title>Genome Sequence of Madurella mycetomatis mm55, Isolated from a Human Mycetoma Case in Sudan.</title>
        <authorList>
            <person name="Smit S."/>
            <person name="Derks M.F."/>
            <person name="Bervoets S."/>
            <person name="Fahal A."/>
            <person name="van Leeuwen W."/>
            <person name="van Belkum A."/>
            <person name="van de Sande W.W."/>
        </authorList>
    </citation>
    <scope>NUCLEOTIDE SEQUENCE [LARGE SCALE GENOMIC DNA]</scope>
    <source>
        <strain evidence="3">mm55</strain>
    </source>
</reference>
<feature type="compositionally biased region" description="Acidic residues" evidence="1">
    <location>
        <begin position="179"/>
        <end position="194"/>
    </location>
</feature>
<organism evidence="2 3">
    <name type="scientific">Madurella mycetomatis</name>
    <dbReference type="NCBI Taxonomy" id="100816"/>
    <lineage>
        <taxon>Eukaryota</taxon>
        <taxon>Fungi</taxon>
        <taxon>Dikarya</taxon>
        <taxon>Ascomycota</taxon>
        <taxon>Pezizomycotina</taxon>
        <taxon>Sordariomycetes</taxon>
        <taxon>Sordariomycetidae</taxon>
        <taxon>Sordariales</taxon>
        <taxon>Sordariales incertae sedis</taxon>
        <taxon>Madurella</taxon>
    </lineage>
</organism>
<protein>
    <submittedName>
        <fullName evidence="2">Uncharacterized protein</fullName>
    </submittedName>
</protein>
<dbReference type="OrthoDB" id="4828117at2759"/>
<dbReference type="Proteomes" id="UP000078237">
    <property type="component" value="Unassembled WGS sequence"/>
</dbReference>
<dbReference type="VEuPathDB" id="FungiDB:MMYC01_205127"/>
<gene>
    <name evidence="2" type="ORF">MMYC01_205127</name>
</gene>
<evidence type="ECO:0000256" key="1">
    <source>
        <dbReference type="SAM" id="MobiDB-lite"/>
    </source>
</evidence>
<evidence type="ECO:0000313" key="3">
    <source>
        <dbReference type="Proteomes" id="UP000078237"/>
    </source>
</evidence>
<dbReference type="AlphaFoldDB" id="A0A175W5L6"/>
<keyword evidence="3" id="KW-1185">Reference proteome</keyword>
<comment type="caution">
    <text evidence="2">The sequence shown here is derived from an EMBL/GenBank/DDBJ whole genome shotgun (WGS) entry which is preliminary data.</text>
</comment>
<feature type="compositionally biased region" description="Basic residues" evidence="1">
    <location>
        <begin position="200"/>
        <end position="209"/>
    </location>
</feature>
<name>A0A175W5L6_9PEZI</name>
<evidence type="ECO:0000313" key="2">
    <source>
        <dbReference type="EMBL" id="KXX78933.1"/>
    </source>
</evidence>
<proteinExistence type="predicted"/>
<sequence length="478" mass="50042">MPPTTNFKTYEAQARLLAALLASLDDRRLDYKKIAQCFGGGATHSAIEHRFRPIKIQAEFIRSMLDAGGDPGDYAVWDIKTKDKIQQHFGSSTPDGIAFQFRAIKQGANVLRNAVENGNDPVAAFSDYIGGNGPSVPATPTHHAPGSAKRARTIKTAASGGGTPASKRRKAVQIKPEPDFDDTDSPEVDYDELDQSPTRHATKVKRTPRKNPQELLPRSAWAKPVPGSAAGAGAATPRSGQAPNAPVPARSSYASAASSTSATSTPTFSQGTTHASHPAADQPPFTGRSATAVADTPNSIPAPAPAAFAAMHDSNINNVTGMYYRHPVHGTTFPTASSDTLNTPYYTGTSMNTNTPSFIDMTTTSSSPSADTPNHNNNYYPNHTTNNDSTSASASEAPTPQATGMSMSMSMSSAPTAGVHSFKMEESFFSAGTAHVSGGGSGGDGVVAGSFGFTDEEEALYAGDVDFDVDAEWDAGDC</sequence>